<organism evidence="1 2">
    <name type="scientific">Actinobaculum massiliense ACS-171-V-Col2</name>
    <dbReference type="NCBI Taxonomy" id="883066"/>
    <lineage>
        <taxon>Bacteria</taxon>
        <taxon>Bacillati</taxon>
        <taxon>Actinomycetota</taxon>
        <taxon>Actinomycetes</taxon>
        <taxon>Actinomycetales</taxon>
        <taxon>Actinomycetaceae</taxon>
        <taxon>Actinobaculum</taxon>
    </lineage>
</organism>
<keyword evidence="2" id="KW-1185">Reference proteome</keyword>
<dbReference type="PATRIC" id="fig|883066.3.peg.1739"/>
<evidence type="ECO:0008006" key="3">
    <source>
        <dbReference type="Google" id="ProtNLM"/>
    </source>
</evidence>
<dbReference type="HOGENOM" id="CLU_1222633_0_0_11"/>
<dbReference type="Proteomes" id="UP000009888">
    <property type="component" value="Unassembled WGS sequence"/>
</dbReference>
<name>K9EFS2_9ACTO</name>
<dbReference type="AlphaFoldDB" id="K9EFS2"/>
<dbReference type="STRING" id="202789.GCA_001457435_00425"/>
<evidence type="ECO:0000313" key="1">
    <source>
        <dbReference type="EMBL" id="EKU94731.1"/>
    </source>
</evidence>
<dbReference type="RefSeq" id="WP_007001883.1">
    <property type="nucleotide sequence ID" value="NZ_JH992956.1"/>
</dbReference>
<dbReference type="EMBL" id="AGWL01000008">
    <property type="protein sequence ID" value="EKU94731.1"/>
    <property type="molecule type" value="Genomic_DNA"/>
</dbReference>
<reference evidence="1 2" key="1">
    <citation type="submission" date="2012-09" db="EMBL/GenBank/DDBJ databases">
        <title>The Genome Sequence of Actinobaculum massiliae ACS-171-V-COL2.</title>
        <authorList>
            <consortium name="The Broad Institute Genome Sequencing Platform"/>
            <person name="Earl A."/>
            <person name="Ward D."/>
            <person name="Feldgarden M."/>
            <person name="Gevers D."/>
            <person name="Saerens B."/>
            <person name="Vaneechoutte M."/>
            <person name="Walker B."/>
            <person name="Young S.K."/>
            <person name="Zeng Q."/>
            <person name="Gargeya S."/>
            <person name="Fitzgerald M."/>
            <person name="Haas B."/>
            <person name="Abouelleil A."/>
            <person name="Alvarado L."/>
            <person name="Arachchi H.M."/>
            <person name="Berlin A."/>
            <person name="Chapman S.B."/>
            <person name="Goldberg J."/>
            <person name="Griggs A."/>
            <person name="Gujja S."/>
            <person name="Hansen M."/>
            <person name="Howarth C."/>
            <person name="Imamovic A."/>
            <person name="Larimer J."/>
            <person name="McCowen C."/>
            <person name="Montmayeur A."/>
            <person name="Murphy C."/>
            <person name="Neiman D."/>
            <person name="Pearson M."/>
            <person name="Priest M."/>
            <person name="Roberts A."/>
            <person name="Saif S."/>
            <person name="Shea T."/>
            <person name="Sisk P."/>
            <person name="Sykes S."/>
            <person name="Wortman J."/>
            <person name="Nusbaum C."/>
            <person name="Birren B."/>
        </authorList>
    </citation>
    <scope>NUCLEOTIDE SEQUENCE [LARGE SCALE GENOMIC DNA]</scope>
    <source>
        <strain evidence="2">ACS-171-V-Col2</strain>
    </source>
</reference>
<comment type="caution">
    <text evidence="1">The sequence shown here is derived from an EMBL/GenBank/DDBJ whole genome shotgun (WGS) entry which is preliminary data.</text>
</comment>
<evidence type="ECO:0000313" key="2">
    <source>
        <dbReference type="Proteomes" id="UP000009888"/>
    </source>
</evidence>
<gene>
    <name evidence="1" type="ORF">HMPREF9233_01678</name>
</gene>
<sequence>MSDINIQKRVALISDSSGERGLGSLTSALASRGVAGEPTAGEGLANFTAALPLGLQQNTITSEGFVSWLASAQEQTSILNHPHFLLWNRRSEYLDDLAAVGIDVFDETTESVSRTHSLVYFNGEYAYSLSEATPTLASAATPAPEVPLLNTGALVLRAIGLISRSSEWAATSGLPLYLRIDLAEVEGEARPRLIAVDGIAPGLGLATSPDHAQMFAQAIAERVEFL</sequence>
<proteinExistence type="predicted"/>
<accession>K9EFS2</accession>
<protein>
    <recommendedName>
        <fullName evidence="3">ATP-grasp domain-containing protein</fullName>
    </recommendedName>
</protein>